<dbReference type="PROSITE" id="PS51257">
    <property type="entry name" value="PROKAR_LIPOPROTEIN"/>
    <property type="match status" value="1"/>
</dbReference>
<evidence type="ECO:0000313" key="3">
    <source>
        <dbReference type="Proteomes" id="UP000677082"/>
    </source>
</evidence>
<evidence type="ECO:0008006" key="4">
    <source>
        <dbReference type="Google" id="ProtNLM"/>
    </source>
</evidence>
<dbReference type="AlphaFoldDB" id="A0A920BRF7"/>
<sequence length="186" mass="19549">MVGTRRRLRLACAALLVAVLTAGCDTKSQFEPSLPPEAGFRVDGGVLKLWTGTPCAGVIGLTLVFDSGTKQSTQQVWTAPQPGVLLERMDLLASTGGSVPDTAGPLQVQTPLPAGYDWTKAGSIVLYVNGPTSYGATADVAQVLRESAQHPSSDYLFGKSGWLDASGVQRENTKSFLTICTPDPNP</sequence>
<dbReference type="Proteomes" id="UP000677082">
    <property type="component" value="Unassembled WGS sequence"/>
</dbReference>
<name>A0A920BRF7_9ACTN</name>
<evidence type="ECO:0000313" key="2">
    <source>
        <dbReference type="EMBL" id="GIM98083.1"/>
    </source>
</evidence>
<dbReference type="EMBL" id="BOQN01000178">
    <property type="protein sequence ID" value="GIM98083.1"/>
    <property type="molecule type" value="Genomic_DNA"/>
</dbReference>
<organism evidence="2 3">
    <name type="scientific">Paractinoplanes toevensis</name>
    <dbReference type="NCBI Taxonomy" id="571911"/>
    <lineage>
        <taxon>Bacteria</taxon>
        <taxon>Bacillati</taxon>
        <taxon>Actinomycetota</taxon>
        <taxon>Actinomycetes</taxon>
        <taxon>Micromonosporales</taxon>
        <taxon>Micromonosporaceae</taxon>
        <taxon>Paractinoplanes</taxon>
    </lineage>
</organism>
<comment type="caution">
    <text evidence="2">The sequence shown here is derived from an EMBL/GenBank/DDBJ whole genome shotgun (WGS) entry which is preliminary data.</text>
</comment>
<proteinExistence type="predicted"/>
<protein>
    <recommendedName>
        <fullName evidence="4">Lipoprotein</fullName>
    </recommendedName>
</protein>
<reference evidence="2 3" key="1">
    <citation type="submission" date="2021-03" db="EMBL/GenBank/DDBJ databases">
        <title>Whole genome shotgun sequence of Actinoplanes toevensis NBRC 105298.</title>
        <authorList>
            <person name="Komaki H."/>
            <person name="Tamura T."/>
        </authorList>
    </citation>
    <scope>NUCLEOTIDE SEQUENCE [LARGE SCALE GENOMIC DNA]</scope>
    <source>
        <strain evidence="2 3">NBRC 105298</strain>
    </source>
</reference>
<gene>
    <name evidence="2" type="ORF">Ato02nite_098760</name>
</gene>
<feature type="signal peptide" evidence="1">
    <location>
        <begin position="1"/>
        <end position="22"/>
    </location>
</feature>
<feature type="chain" id="PRO_5039631977" description="Lipoprotein" evidence="1">
    <location>
        <begin position="23"/>
        <end position="186"/>
    </location>
</feature>
<keyword evidence="3" id="KW-1185">Reference proteome</keyword>
<accession>A0A920BRF7</accession>
<evidence type="ECO:0000256" key="1">
    <source>
        <dbReference type="SAM" id="SignalP"/>
    </source>
</evidence>
<dbReference type="RefSeq" id="WP_213013699.1">
    <property type="nucleotide sequence ID" value="NZ_BOQN01000178.1"/>
</dbReference>
<keyword evidence="1" id="KW-0732">Signal</keyword>